<protein>
    <recommendedName>
        <fullName evidence="1">RNase H type-1 domain-containing protein</fullName>
    </recommendedName>
</protein>
<dbReference type="Gene3D" id="3.30.420.10">
    <property type="entry name" value="Ribonuclease H-like superfamily/Ribonuclease H"/>
    <property type="match status" value="1"/>
</dbReference>
<comment type="caution">
    <text evidence="2">The sequence shown here is derived from an EMBL/GenBank/DDBJ whole genome shotgun (WGS) entry which is preliminary data.</text>
</comment>
<organism evidence="2 3">
    <name type="scientific">Coemansia biformis</name>
    <dbReference type="NCBI Taxonomy" id="1286918"/>
    <lineage>
        <taxon>Eukaryota</taxon>
        <taxon>Fungi</taxon>
        <taxon>Fungi incertae sedis</taxon>
        <taxon>Zoopagomycota</taxon>
        <taxon>Kickxellomycotina</taxon>
        <taxon>Kickxellomycetes</taxon>
        <taxon>Kickxellales</taxon>
        <taxon>Kickxellaceae</taxon>
        <taxon>Coemansia</taxon>
    </lineage>
</organism>
<proteinExistence type="predicted"/>
<dbReference type="InterPro" id="IPR036397">
    <property type="entry name" value="RNaseH_sf"/>
</dbReference>
<name>A0A9W8CTJ8_9FUNG</name>
<accession>A0A9W8CTJ8</accession>
<keyword evidence="3" id="KW-1185">Reference proteome</keyword>
<dbReference type="GO" id="GO:0004523">
    <property type="term" value="F:RNA-DNA hybrid ribonuclease activity"/>
    <property type="evidence" value="ECO:0007669"/>
    <property type="project" value="InterPro"/>
</dbReference>
<feature type="non-terminal residue" evidence="2">
    <location>
        <position position="89"/>
    </location>
</feature>
<dbReference type="EMBL" id="JANBOI010002296">
    <property type="protein sequence ID" value="KAJ1722907.1"/>
    <property type="molecule type" value="Genomic_DNA"/>
</dbReference>
<dbReference type="PROSITE" id="PS50879">
    <property type="entry name" value="RNASE_H_1"/>
    <property type="match status" value="1"/>
</dbReference>
<gene>
    <name evidence="2" type="ORF">LPJ61_005879</name>
</gene>
<dbReference type="AlphaFoldDB" id="A0A9W8CTJ8"/>
<sequence>MVRHWFTERNADTTLAWVKGHSGNQLSEEADRAANSAHAQRTPWTLRCDKLPKGWQYWLCVGNQLAPKTAGQLTRHQSEIHAESRLVVH</sequence>
<dbReference type="Proteomes" id="UP001143981">
    <property type="component" value="Unassembled WGS sequence"/>
</dbReference>
<reference evidence="2" key="1">
    <citation type="submission" date="2022-07" db="EMBL/GenBank/DDBJ databases">
        <title>Phylogenomic reconstructions and comparative analyses of Kickxellomycotina fungi.</title>
        <authorList>
            <person name="Reynolds N.K."/>
            <person name="Stajich J.E."/>
            <person name="Barry K."/>
            <person name="Grigoriev I.V."/>
            <person name="Crous P."/>
            <person name="Smith M.E."/>
        </authorList>
    </citation>
    <scope>NUCLEOTIDE SEQUENCE</scope>
    <source>
        <strain evidence="2">BCRC 34381</strain>
    </source>
</reference>
<dbReference type="GO" id="GO:0003676">
    <property type="term" value="F:nucleic acid binding"/>
    <property type="evidence" value="ECO:0007669"/>
    <property type="project" value="InterPro"/>
</dbReference>
<evidence type="ECO:0000313" key="2">
    <source>
        <dbReference type="EMBL" id="KAJ1722907.1"/>
    </source>
</evidence>
<dbReference type="SUPFAM" id="SSF53098">
    <property type="entry name" value="Ribonuclease H-like"/>
    <property type="match status" value="1"/>
</dbReference>
<dbReference type="InterPro" id="IPR002156">
    <property type="entry name" value="RNaseH_domain"/>
</dbReference>
<dbReference type="OrthoDB" id="2976650at2759"/>
<evidence type="ECO:0000259" key="1">
    <source>
        <dbReference type="PROSITE" id="PS50879"/>
    </source>
</evidence>
<dbReference type="InterPro" id="IPR012337">
    <property type="entry name" value="RNaseH-like_sf"/>
</dbReference>
<feature type="domain" description="RNase H type-1" evidence="1">
    <location>
        <begin position="1"/>
        <end position="39"/>
    </location>
</feature>
<evidence type="ECO:0000313" key="3">
    <source>
        <dbReference type="Proteomes" id="UP001143981"/>
    </source>
</evidence>